<keyword evidence="11" id="KW-0320">Glycogen biosynthesis</keyword>
<evidence type="ECO:0000256" key="1">
    <source>
        <dbReference type="ARBA" id="ARBA00004964"/>
    </source>
</evidence>
<keyword evidence="7" id="KW-0808">Transferase</keyword>
<comment type="similarity">
    <text evidence="2">Belongs to the aminoglycoside phosphotransferase family.</text>
</comment>
<comment type="catalytic activity">
    <reaction evidence="14">
        <text>D-maltose + ATP = alpha-maltose 1-phosphate + ADP + H(+)</text>
        <dbReference type="Rhea" id="RHEA:31915"/>
        <dbReference type="ChEBI" id="CHEBI:15378"/>
        <dbReference type="ChEBI" id="CHEBI:17306"/>
        <dbReference type="ChEBI" id="CHEBI:30616"/>
        <dbReference type="ChEBI" id="CHEBI:63576"/>
        <dbReference type="ChEBI" id="CHEBI:456216"/>
        <dbReference type="EC" id="2.7.1.175"/>
    </reaction>
</comment>
<keyword evidence="9" id="KW-0418">Kinase</keyword>
<dbReference type="SUPFAM" id="SSF56112">
    <property type="entry name" value="Protein kinase-like (PK-like)"/>
    <property type="match status" value="1"/>
</dbReference>
<name>A0ABU2JZ84_9ACTN</name>
<accession>A0ABU2JZ84</accession>
<dbReference type="Gene3D" id="3.90.1200.10">
    <property type="match status" value="1"/>
</dbReference>
<reference evidence="17" key="1">
    <citation type="submission" date="2023-07" db="EMBL/GenBank/DDBJ databases">
        <title>30 novel species of actinomycetes from the DSMZ collection.</title>
        <authorList>
            <person name="Nouioui I."/>
        </authorList>
    </citation>
    <scope>NUCLEOTIDE SEQUENCE [LARGE SCALE GENOMIC DNA]</scope>
    <source>
        <strain evidence="17">DSM 44915</strain>
    </source>
</reference>
<keyword evidence="8" id="KW-0547">Nucleotide-binding</keyword>
<dbReference type="EC" id="2.7.1.175" evidence="4"/>
<evidence type="ECO:0000256" key="7">
    <source>
        <dbReference type="ARBA" id="ARBA00022679"/>
    </source>
</evidence>
<protein>
    <recommendedName>
        <fullName evidence="5">Maltokinase</fullName>
        <ecNumber evidence="4">2.7.1.175</ecNumber>
    </recommendedName>
    <alternativeName>
        <fullName evidence="13">Maltose-1-phosphate synthase</fullName>
    </alternativeName>
</protein>
<organism evidence="16 17">
    <name type="scientific">Streptomyces chisholmiae</name>
    <dbReference type="NCBI Taxonomy" id="3075540"/>
    <lineage>
        <taxon>Bacteria</taxon>
        <taxon>Bacillati</taxon>
        <taxon>Actinomycetota</taxon>
        <taxon>Actinomycetes</taxon>
        <taxon>Kitasatosporales</taxon>
        <taxon>Streptomycetaceae</taxon>
        <taxon>Streptomyces</taxon>
    </lineage>
</organism>
<evidence type="ECO:0000313" key="17">
    <source>
        <dbReference type="Proteomes" id="UP001183410"/>
    </source>
</evidence>
<proteinExistence type="inferred from homology"/>
<gene>
    <name evidence="16" type="ORF">RM844_28970</name>
</gene>
<dbReference type="Proteomes" id="UP001183410">
    <property type="component" value="Unassembled WGS sequence"/>
</dbReference>
<evidence type="ECO:0000256" key="5">
    <source>
        <dbReference type="ARBA" id="ARBA00013882"/>
    </source>
</evidence>
<evidence type="ECO:0000256" key="13">
    <source>
        <dbReference type="ARBA" id="ARBA00031251"/>
    </source>
</evidence>
<dbReference type="RefSeq" id="WP_311670380.1">
    <property type="nucleotide sequence ID" value="NZ_JAVREO010000025.1"/>
</dbReference>
<evidence type="ECO:0000259" key="15">
    <source>
        <dbReference type="Pfam" id="PF18085"/>
    </source>
</evidence>
<comment type="caution">
    <text evidence="16">The sequence shown here is derived from an EMBL/GenBank/DDBJ whole genome shotgun (WGS) entry which is preliminary data.</text>
</comment>
<keyword evidence="12" id="KW-0119">Carbohydrate metabolism</keyword>
<evidence type="ECO:0000256" key="14">
    <source>
        <dbReference type="ARBA" id="ARBA00049067"/>
    </source>
</evidence>
<evidence type="ECO:0000256" key="2">
    <source>
        <dbReference type="ARBA" id="ARBA00006219"/>
    </source>
</evidence>
<dbReference type="InterPro" id="IPR011009">
    <property type="entry name" value="Kinase-like_dom_sf"/>
</dbReference>
<comment type="pathway">
    <text evidence="1">Glycan biosynthesis; glycogen biosynthesis.</text>
</comment>
<keyword evidence="10" id="KW-0067">ATP-binding</keyword>
<evidence type="ECO:0000256" key="4">
    <source>
        <dbReference type="ARBA" id="ARBA00011962"/>
    </source>
</evidence>
<dbReference type="InterPro" id="IPR040999">
    <property type="entry name" value="Mak_N_cap"/>
</dbReference>
<evidence type="ECO:0000256" key="12">
    <source>
        <dbReference type="ARBA" id="ARBA00023277"/>
    </source>
</evidence>
<evidence type="ECO:0000256" key="3">
    <source>
        <dbReference type="ARBA" id="ARBA00011245"/>
    </source>
</evidence>
<evidence type="ECO:0000256" key="8">
    <source>
        <dbReference type="ARBA" id="ARBA00022741"/>
    </source>
</evidence>
<evidence type="ECO:0000256" key="6">
    <source>
        <dbReference type="ARBA" id="ARBA00022600"/>
    </source>
</evidence>
<sequence>MLAALPAASLAAWTARQRWYAGPAVTGPAAVVAARPFTAAGDGVLATVRLGPTDDTYLLPLGVGHPAGLPAEALVAVIDGVAVYDALHDPRLVTALLTRAAPAVAAALGEAPAVRPLGVEQSNSSVVIDERYVLKVFRRQTAGPNRDLTVHRALVEAGCPNVKPLLGAVEDAASGTTHATLQEYLPDAVDGWALALEHARTFGDLRAEAGALGAAVAAVHRGLATAGGERPLTAADFGRLSEGFLARLDRALAVAPRLARHAARLRAEFRAVARPLWGPGPAAAAGGPAAQLIHGDLHLGQALRTGDDWLVIDFEGEPLATPAERDRPDSPLRDLAGMLRSFDYAAHHRAGDDRRGLARAARWAGHHQRAFLAGYAAAAGGAGRDAERWLLTAYVLDKAVYEVAYEVQHRPDWAWLPARALDRLLTGTAEAA</sequence>
<feature type="domain" description="Maltokinase N-terminal cap" evidence="15">
    <location>
        <begin position="13"/>
        <end position="89"/>
    </location>
</feature>
<keyword evidence="6" id="KW-0321">Glycogen metabolism</keyword>
<evidence type="ECO:0000256" key="10">
    <source>
        <dbReference type="ARBA" id="ARBA00022840"/>
    </source>
</evidence>
<keyword evidence="17" id="KW-1185">Reference proteome</keyword>
<evidence type="ECO:0000256" key="11">
    <source>
        <dbReference type="ARBA" id="ARBA00023056"/>
    </source>
</evidence>
<evidence type="ECO:0000256" key="9">
    <source>
        <dbReference type="ARBA" id="ARBA00022777"/>
    </source>
</evidence>
<comment type="subunit">
    <text evidence="3">Monomer.</text>
</comment>
<dbReference type="EMBL" id="JAVREO010000025">
    <property type="protein sequence ID" value="MDT0270311.1"/>
    <property type="molecule type" value="Genomic_DNA"/>
</dbReference>
<evidence type="ECO:0000313" key="16">
    <source>
        <dbReference type="EMBL" id="MDT0270311.1"/>
    </source>
</evidence>
<dbReference type="Pfam" id="PF18085">
    <property type="entry name" value="Mak_N_cap"/>
    <property type="match status" value="1"/>
</dbReference>